<dbReference type="OrthoDB" id="3776844at2"/>
<evidence type="ECO:0000313" key="1">
    <source>
        <dbReference type="EMBL" id="SEJ51702.1"/>
    </source>
</evidence>
<organism evidence="1 2">
    <name type="scientific">Demequina mangrovi</name>
    <dbReference type="NCBI Taxonomy" id="1043493"/>
    <lineage>
        <taxon>Bacteria</taxon>
        <taxon>Bacillati</taxon>
        <taxon>Actinomycetota</taxon>
        <taxon>Actinomycetes</taxon>
        <taxon>Micrococcales</taxon>
        <taxon>Demequinaceae</taxon>
        <taxon>Demequina</taxon>
    </lineage>
</organism>
<name>A0A1H6ZPT2_9MICO</name>
<dbReference type="Proteomes" id="UP000183315">
    <property type="component" value="Unassembled WGS sequence"/>
</dbReference>
<protein>
    <submittedName>
        <fullName evidence="1">Uncharacterized protein</fullName>
    </submittedName>
</protein>
<dbReference type="STRING" id="1043493.SAMN05421637_2105"/>
<evidence type="ECO:0000313" key="2">
    <source>
        <dbReference type="Proteomes" id="UP000183315"/>
    </source>
</evidence>
<dbReference type="EMBL" id="FNZI01000004">
    <property type="protein sequence ID" value="SEJ51702.1"/>
    <property type="molecule type" value="Genomic_DNA"/>
</dbReference>
<dbReference type="RefSeq" id="WP_042216025.1">
    <property type="nucleotide sequence ID" value="NZ_BBLU01000015.1"/>
</dbReference>
<keyword evidence="2" id="KW-1185">Reference proteome</keyword>
<dbReference type="eggNOG" id="ENOG5033CUU">
    <property type="taxonomic scope" value="Bacteria"/>
</dbReference>
<sequence>MTESRSTRDYYATFDDALRAYAIPLENHALVRATVATLDFARIYIPAKTRPYIALEAEGGSVVAYVNSGCIDIPIGGGLYKKVELPTNRLGSASGGGTKNHPSEEQRPPCPLCFTELPASGVCGTCD</sequence>
<reference evidence="2" key="1">
    <citation type="submission" date="2016-10" db="EMBL/GenBank/DDBJ databases">
        <authorList>
            <person name="Varghese N."/>
        </authorList>
    </citation>
    <scope>NUCLEOTIDE SEQUENCE [LARGE SCALE GENOMIC DNA]</scope>
    <source>
        <strain evidence="2">DSM 24868</strain>
    </source>
</reference>
<gene>
    <name evidence="1" type="ORF">SAMN05421637_2105</name>
</gene>
<proteinExistence type="predicted"/>
<dbReference type="AlphaFoldDB" id="A0A1H6ZPT2"/>
<accession>A0A1H6ZPT2</accession>